<reference evidence="3" key="1">
    <citation type="journal article" date="2019" name="Plant J.">
        <title>Chlorella vulgaris genome assembly and annotation reveals the molecular basis for metabolic acclimation to high light conditions.</title>
        <authorList>
            <person name="Cecchin M."/>
            <person name="Marcolungo L."/>
            <person name="Rossato M."/>
            <person name="Girolomoni L."/>
            <person name="Cosentino E."/>
            <person name="Cuine S."/>
            <person name="Li-Beisson Y."/>
            <person name="Delledonne M."/>
            <person name="Ballottari M."/>
        </authorList>
    </citation>
    <scope>NUCLEOTIDE SEQUENCE</scope>
    <source>
        <strain evidence="3">211/11P</strain>
    </source>
</reference>
<dbReference type="PANTHER" id="PTHR31121:SF6">
    <property type="entry name" value="ALPHA-1,2 MANNOSYLTRANSFERASE KTR1"/>
    <property type="match status" value="1"/>
</dbReference>
<dbReference type="GO" id="GO:0016020">
    <property type="term" value="C:membrane"/>
    <property type="evidence" value="ECO:0007669"/>
    <property type="project" value="InterPro"/>
</dbReference>
<dbReference type="AlphaFoldDB" id="A0A9D4YT85"/>
<dbReference type="PANTHER" id="PTHR31121">
    <property type="entry name" value="ALPHA-1,2 MANNOSYLTRANSFERASE KTR1"/>
    <property type="match status" value="1"/>
</dbReference>
<comment type="caution">
    <text evidence="3">The sequence shown here is derived from an EMBL/GenBank/DDBJ whole genome shotgun (WGS) entry which is preliminary data.</text>
</comment>
<dbReference type="GO" id="GO:0006487">
    <property type="term" value="P:protein N-linked glycosylation"/>
    <property type="evidence" value="ECO:0007669"/>
    <property type="project" value="TreeGrafter"/>
</dbReference>
<evidence type="ECO:0000313" key="3">
    <source>
        <dbReference type="EMBL" id="KAI3424987.1"/>
    </source>
</evidence>
<comment type="similarity">
    <text evidence="1">Belongs to the glycosyltransferase 15 family.</text>
</comment>
<dbReference type="OrthoDB" id="439943at2759"/>
<dbReference type="EMBL" id="SIDB01000012">
    <property type="protein sequence ID" value="KAI3424987.1"/>
    <property type="molecule type" value="Genomic_DNA"/>
</dbReference>
<sequence length="431" mass="48311">MVEFGLRGPAPRSGALLLLSGALTACLVLCLHLTRSSGGAQGERVGPRRLGPVDDLADARALLAAWPEDKPRACILILARNSDLDGVLRSVKQLERRFNAQPSAQYPYCYLNDEPFSNEFRAVAAAATVAPAFFGLVPAAHWSYPPHINTTLAAELRSASRRRMPYGGSESYRFMCRYFSGFFFDHPLLEGFEWYWRVEPDVHFMCDLPGITHDPFRHMQANNQSLAWTIVMEEVPSTIPSLWPTMQRWLAANPHHVVAGNMLPAVIEDSDAAQIGDEAAAAEEGGDAAGYDSRHALPLLRLQQQLYSSSRFKFTGCHFWSNFEVGRLAFFRSAGYRSFFQHLDSDTGFFYERWGDAPVHTLAAAALLTPEQVYFARDIGYKHGSWSYCPSQPADRPRCDCHPAWNAVPLAQPRCQLDFRTRLHALQRAEE</sequence>
<dbReference type="Gene3D" id="3.90.550.10">
    <property type="entry name" value="Spore Coat Polysaccharide Biosynthesis Protein SpsA, Chain A"/>
    <property type="match status" value="1"/>
</dbReference>
<accession>A0A9D4YT85</accession>
<dbReference type="Proteomes" id="UP001055712">
    <property type="component" value="Unassembled WGS sequence"/>
</dbReference>
<dbReference type="GO" id="GO:0000026">
    <property type="term" value="F:alpha-1,2-mannosyltransferase activity"/>
    <property type="evidence" value="ECO:0007669"/>
    <property type="project" value="TreeGrafter"/>
</dbReference>
<dbReference type="InterPro" id="IPR029044">
    <property type="entry name" value="Nucleotide-diphossugar_trans"/>
</dbReference>
<keyword evidence="2" id="KW-0808">Transferase</keyword>
<organism evidence="3 4">
    <name type="scientific">Chlorella vulgaris</name>
    <name type="common">Green alga</name>
    <dbReference type="NCBI Taxonomy" id="3077"/>
    <lineage>
        <taxon>Eukaryota</taxon>
        <taxon>Viridiplantae</taxon>
        <taxon>Chlorophyta</taxon>
        <taxon>core chlorophytes</taxon>
        <taxon>Trebouxiophyceae</taxon>
        <taxon>Chlorellales</taxon>
        <taxon>Chlorellaceae</taxon>
        <taxon>Chlorella clade</taxon>
        <taxon>Chlorella</taxon>
    </lineage>
</organism>
<protein>
    <submittedName>
        <fullName evidence="3">Uncharacterized protein</fullName>
    </submittedName>
</protein>
<dbReference type="Pfam" id="PF01793">
    <property type="entry name" value="Glyco_transf_15"/>
    <property type="match status" value="1"/>
</dbReference>
<evidence type="ECO:0000313" key="4">
    <source>
        <dbReference type="Proteomes" id="UP001055712"/>
    </source>
</evidence>
<dbReference type="GO" id="GO:0005794">
    <property type="term" value="C:Golgi apparatus"/>
    <property type="evidence" value="ECO:0007669"/>
    <property type="project" value="TreeGrafter"/>
</dbReference>
<reference evidence="3" key="2">
    <citation type="submission" date="2020-11" db="EMBL/GenBank/DDBJ databases">
        <authorList>
            <person name="Cecchin M."/>
            <person name="Marcolungo L."/>
            <person name="Rossato M."/>
            <person name="Girolomoni L."/>
            <person name="Cosentino E."/>
            <person name="Cuine S."/>
            <person name="Li-Beisson Y."/>
            <person name="Delledonne M."/>
            <person name="Ballottari M."/>
        </authorList>
    </citation>
    <scope>NUCLEOTIDE SEQUENCE</scope>
    <source>
        <strain evidence="3">211/11P</strain>
        <tissue evidence="3">Whole cell</tissue>
    </source>
</reference>
<evidence type="ECO:0000256" key="2">
    <source>
        <dbReference type="ARBA" id="ARBA00022679"/>
    </source>
</evidence>
<dbReference type="GO" id="GO:0000032">
    <property type="term" value="P:cell wall mannoprotein biosynthetic process"/>
    <property type="evidence" value="ECO:0007669"/>
    <property type="project" value="TreeGrafter"/>
</dbReference>
<dbReference type="PROSITE" id="PS51257">
    <property type="entry name" value="PROKAR_LIPOPROTEIN"/>
    <property type="match status" value="1"/>
</dbReference>
<dbReference type="SUPFAM" id="SSF53448">
    <property type="entry name" value="Nucleotide-diphospho-sugar transferases"/>
    <property type="match status" value="1"/>
</dbReference>
<name>A0A9D4YT85_CHLVU</name>
<gene>
    <name evidence="3" type="ORF">D9Q98_008368</name>
</gene>
<keyword evidence="4" id="KW-1185">Reference proteome</keyword>
<proteinExistence type="inferred from homology"/>
<evidence type="ECO:0000256" key="1">
    <source>
        <dbReference type="ARBA" id="ARBA00007677"/>
    </source>
</evidence>
<dbReference type="InterPro" id="IPR002685">
    <property type="entry name" value="Glyco_trans_15"/>
</dbReference>